<dbReference type="AlphaFoldDB" id="A0A1Y2ALZ3"/>
<dbReference type="CDD" id="cd11709">
    <property type="entry name" value="SPRY"/>
    <property type="match status" value="1"/>
</dbReference>
<evidence type="ECO:0000259" key="2">
    <source>
        <dbReference type="PROSITE" id="PS50188"/>
    </source>
</evidence>
<organism evidence="3 4">
    <name type="scientific">Neocallimastix californiae</name>
    <dbReference type="NCBI Taxonomy" id="1754190"/>
    <lineage>
        <taxon>Eukaryota</taxon>
        <taxon>Fungi</taxon>
        <taxon>Fungi incertae sedis</taxon>
        <taxon>Chytridiomycota</taxon>
        <taxon>Chytridiomycota incertae sedis</taxon>
        <taxon>Neocallimastigomycetes</taxon>
        <taxon>Neocallimastigales</taxon>
        <taxon>Neocallimastigaceae</taxon>
        <taxon>Neocallimastix</taxon>
    </lineage>
</organism>
<dbReference type="OrthoDB" id="5951542at2759"/>
<feature type="domain" description="B30.2/SPRY" evidence="2">
    <location>
        <begin position="259"/>
        <end position="445"/>
    </location>
</feature>
<dbReference type="InterPro" id="IPR047153">
    <property type="entry name" value="TRIM45/56/19-like"/>
</dbReference>
<sequence>MKCNKKCSSKKHADINAISYCQECDVFMCNKCINHHDEVLDFHHKYNLNEQDITDIFTGICKEPEHKKELNYYCKNHNQLCCVACLSKIKDEENGQHTECNVCSIKDIENEKKSKLKENIKYMEDCSVKIKNSIDELKKLFEEINHNKEELKLKVSKVFTQIRKAIDEREDKILLEIDEKFSKNYFKEEIIHQNENLPNKIIESIERAKSIEKEWYKKKLNILINDCINIEKNIENVKEKNKNIDRCNLNKKKIKFWPEKENEINDFLETIAKFGKIIDGLDFQFKEGENYVLSNNGLICTKNNGGDNWNCTIVGNKEIPKNKVSKWKIKINNFAIKSNTWNVLIGIGPDNPNNKENFYNKCWSFICGNSQLSLKSGNHTKYKQYRSLSKGDIIEVIVDRKLGSLYFAINGENYGIAFSEIPKDDILYPIVMLNDQNQMVEIIQS</sequence>
<proteinExistence type="predicted"/>
<dbReference type="Gene3D" id="3.30.160.60">
    <property type="entry name" value="Classic Zinc Finger"/>
    <property type="match status" value="1"/>
</dbReference>
<dbReference type="Pfam" id="PF00622">
    <property type="entry name" value="SPRY"/>
    <property type="match status" value="1"/>
</dbReference>
<keyword evidence="1" id="KW-0175">Coiled coil</keyword>
<reference evidence="3 4" key="1">
    <citation type="submission" date="2016-08" db="EMBL/GenBank/DDBJ databases">
        <title>A Parts List for Fungal Cellulosomes Revealed by Comparative Genomics.</title>
        <authorList>
            <consortium name="DOE Joint Genome Institute"/>
            <person name="Haitjema C.H."/>
            <person name="Gilmore S.P."/>
            <person name="Henske J.K."/>
            <person name="Solomon K.V."/>
            <person name="De Groot R."/>
            <person name="Kuo A."/>
            <person name="Mondo S.J."/>
            <person name="Salamov A.A."/>
            <person name="Labutti K."/>
            <person name="Zhao Z."/>
            <person name="Chiniquy J."/>
            <person name="Barry K."/>
            <person name="Brewer H.M."/>
            <person name="Purvine S.O."/>
            <person name="Wright A.T."/>
            <person name="Boxma B."/>
            <person name="Van Alen T."/>
            <person name="Hackstein J.H."/>
            <person name="Baker S.E."/>
            <person name="Grigoriev I.V."/>
            <person name="O'Malley M.A."/>
        </authorList>
    </citation>
    <scope>NUCLEOTIDE SEQUENCE [LARGE SCALE GENOMIC DNA]</scope>
    <source>
        <strain evidence="3 4">G1</strain>
    </source>
</reference>
<dbReference type="InterPro" id="IPR013320">
    <property type="entry name" value="ConA-like_dom_sf"/>
</dbReference>
<dbReference type="InterPro" id="IPR003877">
    <property type="entry name" value="SPRY_dom"/>
</dbReference>
<evidence type="ECO:0000256" key="1">
    <source>
        <dbReference type="SAM" id="Coils"/>
    </source>
</evidence>
<dbReference type="EMBL" id="MCOG01000235">
    <property type="protein sequence ID" value="ORY23310.1"/>
    <property type="molecule type" value="Genomic_DNA"/>
</dbReference>
<name>A0A1Y2ALZ3_9FUNG</name>
<dbReference type="InterPro" id="IPR043136">
    <property type="entry name" value="B30.2/SPRY_sf"/>
</dbReference>
<protein>
    <recommendedName>
        <fullName evidence="2">B30.2/SPRY domain-containing protein</fullName>
    </recommendedName>
</protein>
<comment type="caution">
    <text evidence="3">The sequence shown here is derived from an EMBL/GenBank/DDBJ whole genome shotgun (WGS) entry which is preliminary data.</text>
</comment>
<evidence type="ECO:0000313" key="4">
    <source>
        <dbReference type="Proteomes" id="UP000193920"/>
    </source>
</evidence>
<dbReference type="PANTHER" id="PTHR25462">
    <property type="entry name" value="BONUS, ISOFORM C-RELATED"/>
    <property type="match status" value="1"/>
</dbReference>
<gene>
    <name evidence="3" type="ORF">LY90DRAFT_515107</name>
</gene>
<feature type="coiled-coil region" evidence="1">
    <location>
        <begin position="105"/>
        <end position="154"/>
    </location>
</feature>
<dbReference type="CDD" id="cd19756">
    <property type="entry name" value="Bbox2"/>
    <property type="match status" value="1"/>
</dbReference>
<evidence type="ECO:0000313" key="3">
    <source>
        <dbReference type="EMBL" id="ORY23310.1"/>
    </source>
</evidence>
<dbReference type="STRING" id="1754190.A0A1Y2ALZ3"/>
<dbReference type="PROSITE" id="PS50188">
    <property type="entry name" value="B302_SPRY"/>
    <property type="match status" value="1"/>
</dbReference>
<dbReference type="SUPFAM" id="SSF49899">
    <property type="entry name" value="Concanavalin A-like lectins/glucanases"/>
    <property type="match status" value="1"/>
</dbReference>
<dbReference type="Gene3D" id="2.60.120.920">
    <property type="match status" value="1"/>
</dbReference>
<dbReference type="PANTHER" id="PTHR25462:SF296">
    <property type="entry name" value="MEIOTIC P26, ISOFORM F"/>
    <property type="match status" value="1"/>
</dbReference>
<dbReference type="SUPFAM" id="SSF57845">
    <property type="entry name" value="B-box zinc-binding domain"/>
    <property type="match status" value="1"/>
</dbReference>
<keyword evidence="4" id="KW-1185">Reference proteome</keyword>
<dbReference type="Proteomes" id="UP000193920">
    <property type="component" value="Unassembled WGS sequence"/>
</dbReference>
<dbReference type="InterPro" id="IPR001870">
    <property type="entry name" value="B30.2/SPRY"/>
</dbReference>
<accession>A0A1Y2ALZ3</accession>